<keyword evidence="7" id="KW-0812">Transmembrane</keyword>
<dbReference type="EMBL" id="JBHSKJ010000004">
    <property type="protein sequence ID" value="MFC5144892.1"/>
    <property type="molecule type" value="Genomic_DNA"/>
</dbReference>
<feature type="compositionally biased region" description="Pro residues" evidence="6">
    <location>
        <begin position="310"/>
        <end position="322"/>
    </location>
</feature>
<organism evidence="9 10">
    <name type="scientific">Streptomyces aureoversilis</name>
    <dbReference type="NCBI Taxonomy" id="67277"/>
    <lineage>
        <taxon>Bacteria</taxon>
        <taxon>Bacillati</taxon>
        <taxon>Actinomycetota</taxon>
        <taxon>Actinomycetes</taxon>
        <taxon>Kitasatosporales</taxon>
        <taxon>Streptomycetaceae</taxon>
        <taxon>Streptomyces</taxon>
    </lineage>
</organism>
<keyword evidence="7" id="KW-1133">Transmembrane helix</keyword>
<evidence type="ECO:0000256" key="2">
    <source>
        <dbReference type="ARBA" id="ARBA00022741"/>
    </source>
</evidence>
<evidence type="ECO:0000256" key="7">
    <source>
        <dbReference type="SAM" id="Phobius"/>
    </source>
</evidence>
<dbReference type="GO" id="GO:0004674">
    <property type="term" value="F:protein serine/threonine kinase activity"/>
    <property type="evidence" value="ECO:0007669"/>
    <property type="project" value="UniProtKB-EC"/>
</dbReference>
<evidence type="ECO:0000256" key="5">
    <source>
        <dbReference type="PROSITE-ProRule" id="PRU10141"/>
    </source>
</evidence>
<proteinExistence type="predicted"/>
<dbReference type="InterPro" id="IPR017441">
    <property type="entry name" value="Protein_kinase_ATP_BS"/>
</dbReference>
<evidence type="ECO:0000313" key="9">
    <source>
        <dbReference type="EMBL" id="MFC5144892.1"/>
    </source>
</evidence>
<keyword evidence="1 9" id="KW-0808">Transferase</keyword>
<evidence type="ECO:0000313" key="10">
    <source>
        <dbReference type="Proteomes" id="UP001596222"/>
    </source>
</evidence>
<evidence type="ECO:0000256" key="3">
    <source>
        <dbReference type="ARBA" id="ARBA00022777"/>
    </source>
</evidence>
<dbReference type="PANTHER" id="PTHR43289">
    <property type="entry name" value="MITOGEN-ACTIVATED PROTEIN KINASE KINASE KINASE 20-RELATED"/>
    <property type="match status" value="1"/>
</dbReference>
<dbReference type="PROSITE" id="PS00108">
    <property type="entry name" value="PROTEIN_KINASE_ST"/>
    <property type="match status" value="1"/>
</dbReference>
<comment type="caution">
    <text evidence="9">The sequence shown here is derived from an EMBL/GenBank/DDBJ whole genome shotgun (WGS) entry which is preliminary data.</text>
</comment>
<dbReference type="Gene3D" id="3.30.200.20">
    <property type="entry name" value="Phosphorylase Kinase, domain 1"/>
    <property type="match status" value="1"/>
</dbReference>
<keyword evidence="4 5" id="KW-0067">ATP-binding</keyword>
<dbReference type="PROSITE" id="PS50011">
    <property type="entry name" value="PROTEIN_KINASE_DOM"/>
    <property type="match status" value="1"/>
</dbReference>
<dbReference type="PANTHER" id="PTHR43289:SF34">
    <property type="entry name" value="SERINE_THREONINE-PROTEIN KINASE YBDM-RELATED"/>
    <property type="match status" value="1"/>
</dbReference>
<dbReference type="EC" id="2.7.11.1" evidence="9"/>
<dbReference type="Gene3D" id="1.10.510.10">
    <property type="entry name" value="Transferase(Phosphotransferase) domain 1"/>
    <property type="match status" value="1"/>
</dbReference>
<protein>
    <submittedName>
        <fullName evidence="9">Serine/threonine-protein kinase</fullName>
        <ecNumber evidence="9">2.7.11.1</ecNumber>
    </submittedName>
</protein>
<gene>
    <name evidence="9" type="ORF">ACFPP6_09440</name>
</gene>
<feature type="domain" description="Protein kinase" evidence="8">
    <location>
        <begin position="15"/>
        <end position="275"/>
    </location>
</feature>
<dbReference type="InterPro" id="IPR011009">
    <property type="entry name" value="Kinase-like_dom_sf"/>
</dbReference>
<dbReference type="CDD" id="cd14014">
    <property type="entry name" value="STKc_PknB_like"/>
    <property type="match status" value="1"/>
</dbReference>
<dbReference type="PROSITE" id="PS00107">
    <property type="entry name" value="PROTEIN_KINASE_ATP"/>
    <property type="match status" value="1"/>
</dbReference>
<evidence type="ECO:0000256" key="1">
    <source>
        <dbReference type="ARBA" id="ARBA00022679"/>
    </source>
</evidence>
<keyword evidence="2 5" id="KW-0547">Nucleotide-binding</keyword>
<evidence type="ECO:0000256" key="6">
    <source>
        <dbReference type="SAM" id="MobiDB-lite"/>
    </source>
</evidence>
<accession>A0ABV9ZU77</accession>
<dbReference type="InterPro" id="IPR000719">
    <property type="entry name" value="Prot_kinase_dom"/>
</dbReference>
<dbReference type="SUPFAM" id="SSF56112">
    <property type="entry name" value="Protein kinase-like (PK-like)"/>
    <property type="match status" value="1"/>
</dbReference>
<dbReference type="Pfam" id="PF00069">
    <property type="entry name" value="Pkinase"/>
    <property type="match status" value="1"/>
</dbReference>
<dbReference type="SMART" id="SM00220">
    <property type="entry name" value="S_TKc"/>
    <property type="match status" value="1"/>
</dbReference>
<keyword evidence="3 9" id="KW-0418">Kinase</keyword>
<dbReference type="RefSeq" id="WP_382039034.1">
    <property type="nucleotide sequence ID" value="NZ_JBHSKJ010000004.1"/>
</dbReference>
<dbReference type="Proteomes" id="UP001596222">
    <property type="component" value="Unassembled WGS sequence"/>
</dbReference>
<feature type="region of interest" description="Disordered" evidence="6">
    <location>
        <begin position="303"/>
        <end position="343"/>
    </location>
</feature>
<feature type="binding site" evidence="5">
    <location>
        <position position="43"/>
    </location>
    <ligand>
        <name>ATP</name>
        <dbReference type="ChEBI" id="CHEBI:30616"/>
    </ligand>
</feature>
<feature type="compositionally biased region" description="Low complexity" evidence="6">
    <location>
        <begin position="323"/>
        <end position="341"/>
    </location>
</feature>
<feature type="transmembrane region" description="Helical" evidence="7">
    <location>
        <begin position="348"/>
        <end position="370"/>
    </location>
</feature>
<sequence>MRMLGVDGPTHVGPFRTVGVLGQGGMGQVLLGVAPDGRFVAVKRVHADLAEDPGFRSRFRREVDASRRVSGAYTAPVVDADPDAATPWLASLFLPGPSLSEALEAGGALPEEAVRLLAAGLAQALADIHRAELVHRDLKPSNVLLTEDGVRVVDFGIARAADHQTKLTHTGAVIGSPAFMSPEQVRGEQPGPAGDVFSLGVTLVMAATGRTPFAGNSPLALMHAVAHDVPDLDSVPPRLRLIVEPCLAKDPAVRPSPAQLLDLIGPLAPSARPWPEAVYQQVADRRASAARLAAAAGSGVPPATADSIPLPAPPPIPAPAPAPASSGSIPSATAAPANNPAPRRRPRWLTAAIVVGVTLVTVAATVLAVGPDNVYYTFVPEPVPTPGSTPLAQVPDKYTRTVPTCVQVRSSMKAPDGFDEATGNFPDKVWQQSDADGHTHPSTSCVWHTRSGDKIDINWDLYRSRAGGPTGAEQAKKHYEGVYMRSKTPRDSGLGFAEEGMWLRNSTESNCVLYARDGNLSLFITVSGVHYPKGACEDLTKDMARQAVAAVKAL</sequence>
<keyword evidence="10" id="KW-1185">Reference proteome</keyword>
<reference evidence="10" key="1">
    <citation type="journal article" date="2019" name="Int. J. Syst. Evol. Microbiol.">
        <title>The Global Catalogue of Microorganisms (GCM) 10K type strain sequencing project: providing services to taxonomists for standard genome sequencing and annotation.</title>
        <authorList>
            <consortium name="The Broad Institute Genomics Platform"/>
            <consortium name="The Broad Institute Genome Sequencing Center for Infectious Disease"/>
            <person name="Wu L."/>
            <person name="Ma J."/>
        </authorList>
    </citation>
    <scope>NUCLEOTIDE SEQUENCE [LARGE SCALE GENOMIC DNA]</scope>
    <source>
        <strain evidence="10">CGMCC 4.1641</strain>
    </source>
</reference>
<evidence type="ECO:0000256" key="4">
    <source>
        <dbReference type="ARBA" id="ARBA00022840"/>
    </source>
</evidence>
<dbReference type="InterPro" id="IPR008271">
    <property type="entry name" value="Ser/Thr_kinase_AS"/>
</dbReference>
<keyword evidence="7" id="KW-0472">Membrane</keyword>
<evidence type="ECO:0000259" key="8">
    <source>
        <dbReference type="PROSITE" id="PS50011"/>
    </source>
</evidence>
<name>A0ABV9ZU77_9ACTN</name>